<evidence type="ECO:0000256" key="2">
    <source>
        <dbReference type="SAM" id="Phobius"/>
    </source>
</evidence>
<feature type="compositionally biased region" description="Basic and acidic residues" evidence="1">
    <location>
        <begin position="61"/>
        <end position="70"/>
    </location>
</feature>
<keyword evidence="2" id="KW-1133">Transmembrane helix</keyword>
<feature type="transmembrane region" description="Helical" evidence="2">
    <location>
        <begin position="169"/>
        <end position="190"/>
    </location>
</feature>
<evidence type="ECO:0008006" key="5">
    <source>
        <dbReference type="Google" id="ProtNLM"/>
    </source>
</evidence>
<feature type="transmembrane region" description="Helical" evidence="2">
    <location>
        <begin position="115"/>
        <end position="136"/>
    </location>
</feature>
<reference evidence="3 4" key="1">
    <citation type="submission" date="2024-08" db="EMBL/GenBank/DDBJ databases">
        <title>Mycobacterium servetensis sp. nov., a novel rapid-growing mycobacterial species recovered from a human patient in Zaragoza, Spain.</title>
        <authorList>
            <person name="Tristancho-Baro A.I."/>
            <person name="Buenestado-Serrano S."/>
            <person name="Garcia De Viedma D."/>
            <person name="Milagro-Beamonte A."/>
            <person name="Burillo N."/>
            <person name="Sanz S."/>
            <person name="Lopez-Calleja A.I."/>
            <person name="Penas-Utrilla D."/>
            <person name="Guardingo M."/>
            <person name="Garcia M.J."/>
            <person name="Vinuelas-Bayon J."/>
        </authorList>
    </citation>
    <scope>NUCLEOTIDE SEQUENCE [LARGE SCALE GENOMIC DNA]</scope>
    <source>
        <strain evidence="4">HUMS_12744610</strain>
    </source>
</reference>
<keyword evidence="2" id="KW-0812">Transmembrane</keyword>
<gene>
    <name evidence="3" type="ORF">AB8998_29525</name>
</gene>
<evidence type="ECO:0000256" key="1">
    <source>
        <dbReference type="SAM" id="MobiDB-lite"/>
    </source>
</evidence>
<protein>
    <recommendedName>
        <fullName evidence="5">DUF2637 domain-containing protein</fullName>
    </recommendedName>
</protein>
<dbReference type="EMBL" id="JBGEDP010000002">
    <property type="protein sequence ID" value="MEY8018820.1"/>
    <property type="molecule type" value="Genomic_DNA"/>
</dbReference>
<feature type="compositionally biased region" description="Basic and acidic residues" evidence="1">
    <location>
        <begin position="320"/>
        <end position="334"/>
    </location>
</feature>
<dbReference type="Proteomes" id="UP001564760">
    <property type="component" value="Unassembled WGS sequence"/>
</dbReference>
<feature type="transmembrane region" description="Helical" evidence="2">
    <location>
        <begin position="143"/>
        <end position="163"/>
    </location>
</feature>
<feature type="transmembrane region" description="Helical" evidence="2">
    <location>
        <begin position="77"/>
        <end position="95"/>
    </location>
</feature>
<evidence type="ECO:0000313" key="3">
    <source>
        <dbReference type="EMBL" id="MEY8018820.1"/>
    </source>
</evidence>
<accession>A0ABV4C8Z5</accession>
<name>A0ABV4C8Z5_9MYCO</name>
<feature type="compositionally biased region" description="Polar residues" evidence="1">
    <location>
        <begin position="289"/>
        <end position="300"/>
    </location>
</feature>
<evidence type="ECO:0000313" key="4">
    <source>
        <dbReference type="Proteomes" id="UP001564760"/>
    </source>
</evidence>
<sequence length="449" mass="48643">MTVEVMVMTQVDDAALPRAVNTMSSATAPKESAGPYRRTSGIIGHPGKHAVNSETPSSGGKENDDTAASEREQRAPWVALACYLVAVVSLLVSLNTSWRFFEHVLHIPTANGERWVMFAVAELALVVCGAGMAVNVQRTGHPGAFRAPVWAMCAAMAYMAWAMSTTDEAVGRILLGPVLGTVMLHLGLGLELRARHHRTSTAARIGRELRERCLSRLGLGDDDRDAAQRSRDRRAYQAAALSRPRRWPWSRAARLERALLAAGVADDPVMRERMLARLAVLNHAGELATHTQPSPWTQPSRPTPDKHGHVGESHLNSGATEHDGGESARPRIGDGTDTSVRDASNSHALNTVHPLDAAKLRPTHLSNSNEETSNNNDGWVDVAETLVREKVTVKSVEQTADVLRLWDQRVPVTTIATRTGVHRDTVTNITKAAEALMSVACHEDGTSVT</sequence>
<feature type="region of interest" description="Disordered" evidence="1">
    <location>
        <begin position="23"/>
        <end position="70"/>
    </location>
</feature>
<dbReference type="RefSeq" id="WP_369741889.1">
    <property type="nucleotide sequence ID" value="NZ_JBGEDP010000002.1"/>
</dbReference>
<comment type="caution">
    <text evidence="3">The sequence shown here is derived from an EMBL/GenBank/DDBJ whole genome shotgun (WGS) entry which is preliminary data.</text>
</comment>
<feature type="compositionally biased region" description="Basic and acidic residues" evidence="1">
    <location>
        <begin position="303"/>
        <end position="312"/>
    </location>
</feature>
<keyword evidence="4" id="KW-1185">Reference proteome</keyword>
<feature type="region of interest" description="Disordered" evidence="1">
    <location>
        <begin position="286"/>
        <end position="358"/>
    </location>
</feature>
<feature type="compositionally biased region" description="Polar residues" evidence="1">
    <location>
        <begin position="336"/>
        <end position="349"/>
    </location>
</feature>
<keyword evidence="2" id="KW-0472">Membrane</keyword>
<organism evidence="3 4">
    <name type="scientific">Mycobacterium servetii</name>
    <dbReference type="NCBI Taxonomy" id="3237418"/>
    <lineage>
        <taxon>Bacteria</taxon>
        <taxon>Bacillati</taxon>
        <taxon>Actinomycetota</taxon>
        <taxon>Actinomycetes</taxon>
        <taxon>Mycobacteriales</taxon>
        <taxon>Mycobacteriaceae</taxon>
        <taxon>Mycobacterium</taxon>
    </lineage>
</organism>
<proteinExistence type="predicted"/>